<evidence type="ECO:0000256" key="1">
    <source>
        <dbReference type="ARBA" id="ARBA00005594"/>
    </source>
</evidence>
<dbReference type="OrthoDB" id="629407at2759"/>
<dbReference type="SUPFAM" id="SSF50677">
    <property type="entry name" value="ValRS/IleRS/LeuRS editing domain"/>
    <property type="match status" value="1"/>
</dbReference>
<sequence>MLSRRLFIQSRASSVSTKFSWDEVRDYYKHKYHNGTSERNGKGEVFKMVLPPPNVTGVLHIGHALTVTVEDAICRFQRLNDRNVEWIPGFDHAGIATQTAVEKMLWKTRRVRRHELSSDDFLEHCLDWKEVREKEISNQLRQLGTTLDWSRPFYTMNNKFKTAVNTAFVQLEKDGLIYRDKRIINWCPSLRSAISNEEVDLTPVGGSVTIPNPKGGMRKVKVGVMYKVRYKLVDRRHGDPEYLEVATTRPESVFADTALAVNPKDPRFFGFIGRFVKNPMSEEQIPVIPSELVDPDLGTGVLKVTPACSPVDYRIYSDSAEEFKRKMRLIPVTDDAGNLTKFAGKFEGLDRFDAKEKVVKFLTRIEAFGGEEKVEKTVLPICSRSGDLCEGRLMDQWFLRTKELNTNVLERLEKGEIKIDPDYGRFALSDWLENHEPWCLSRQLVWGHRIPAYFDDSGNYFSAIDLDEAEEKSGIPKEKLTQDPDVLDTWFSSALIPIVVGANWPKTRAVGQKPPIDLMETGHDITGFWVARMLILCYGLTGKLPFDKISLHGMIRDSEGRKMSKSRGNVIDPLFLINGASLNYMIKDLKESNLPEEELASAIKLISKDYPKGIQKYGPDVLRFVLLRRDVQAKDVPVDLIPLAEEGFKFGNKLANMTKYVDLVCTANAERSKPKWKIEDKWIKSRLKRTAQIFYNNMSEAKTHPAFEAVFQFILNDICDTYLESTKKALWQKDPARLAAIRSTLVECVEISLKMWSTFMPMVSNYLLDHSKNLENRAAIEFEEIVSDFDAAASNSLDRNVRTAQNIITALRAVRARLGFSEKTPLSATVMSRTLDKKFIEDLGEFVENTGNIRLRKMETEKDVSENINVVTVPGTDIILVLDLDNEDPEISAKIRNQLHERLRSSKKRIEQLQALIKKYSNYANHLKERENLTKGEENQLKKHEGKVKQSERALQSQLLELEKLEGILKSLRKENEED</sequence>
<evidence type="ECO:0000256" key="7">
    <source>
        <dbReference type="ARBA" id="ARBA00023146"/>
    </source>
</evidence>
<evidence type="ECO:0000313" key="14">
    <source>
        <dbReference type="Proteomes" id="UP000659654"/>
    </source>
</evidence>
<dbReference type="EC" id="6.1.1.9" evidence="2"/>
<evidence type="ECO:0000259" key="11">
    <source>
        <dbReference type="Pfam" id="PF00133"/>
    </source>
</evidence>
<accession>A0A7I8XKN6</accession>
<reference evidence="13" key="1">
    <citation type="submission" date="2020-09" db="EMBL/GenBank/DDBJ databases">
        <authorList>
            <person name="Kikuchi T."/>
        </authorList>
    </citation>
    <scope>NUCLEOTIDE SEQUENCE</scope>
    <source>
        <strain evidence="13">Ka4C1</strain>
    </source>
</reference>
<evidence type="ECO:0000256" key="2">
    <source>
        <dbReference type="ARBA" id="ARBA00013169"/>
    </source>
</evidence>
<dbReference type="SMR" id="A0A7I8XKN6"/>
<dbReference type="InterPro" id="IPR009080">
    <property type="entry name" value="tRNAsynth_Ia_anticodon-bd"/>
</dbReference>
<evidence type="ECO:0000256" key="6">
    <source>
        <dbReference type="ARBA" id="ARBA00022917"/>
    </source>
</evidence>
<evidence type="ECO:0000256" key="5">
    <source>
        <dbReference type="ARBA" id="ARBA00022840"/>
    </source>
</evidence>
<keyword evidence="5 9" id="KW-0067">ATP-binding</keyword>
<dbReference type="InterPro" id="IPR002303">
    <property type="entry name" value="Valyl-tRNA_ligase"/>
</dbReference>
<dbReference type="GO" id="GO:0004832">
    <property type="term" value="F:valine-tRNA ligase activity"/>
    <property type="evidence" value="ECO:0007669"/>
    <property type="project" value="UniProtKB-EC"/>
</dbReference>
<dbReference type="Gene3D" id="3.40.50.620">
    <property type="entry name" value="HUPs"/>
    <property type="match status" value="2"/>
</dbReference>
<keyword evidence="14" id="KW-1185">Reference proteome</keyword>
<dbReference type="NCBIfam" id="NF004349">
    <property type="entry name" value="PRK05729.1"/>
    <property type="match status" value="1"/>
</dbReference>
<dbReference type="Pfam" id="PF08264">
    <property type="entry name" value="Anticodon_1"/>
    <property type="match status" value="1"/>
</dbReference>
<dbReference type="InterPro" id="IPR001412">
    <property type="entry name" value="aa-tRNA-synth_I_CS"/>
</dbReference>
<dbReference type="AlphaFoldDB" id="A0A7I8XKN6"/>
<dbReference type="PANTHER" id="PTHR11946">
    <property type="entry name" value="VALYL-TRNA SYNTHETASES"/>
    <property type="match status" value="1"/>
</dbReference>
<gene>
    <name evidence="13" type="ORF">BXYJ_LOCUS10230</name>
</gene>
<dbReference type="PANTHER" id="PTHR11946:SF111">
    <property type="entry name" value="VALINE--TRNA LIGASE"/>
    <property type="match status" value="1"/>
</dbReference>
<feature type="domain" description="Aminoacyl-tRNA synthetase class Ia" evidence="11">
    <location>
        <begin position="30"/>
        <end position="631"/>
    </location>
</feature>
<feature type="region of interest" description="Disordered" evidence="10">
    <location>
        <begin position="933"/>
        <end position="952"/>
    </location>
</feature>
<dbReference type="SUPFAM" id="SSF47323">
    <property type="entry name" value="Anticodon-binding domain of a subclass of class I aminoacyl-tRNA synthetases"/>
    <property type="match status" value="1"/>
</dbReference>
<dbReference type="PRINTS" id="PR00986">
    <property type="entry name" value="TRNASYNTHVAL"/>
</dbReference>
<keyword evidence="7 9" id="KW-0030">Aminoacyl-tRNA synthetase</keyword>
<dbReference type="GO" id="GO:0005524">
    <property type="term" value="F:ATP binding"/>
    <property type="evidence" value="ECO:0007669"/>
    <property type="project" value="UniProtKB-KW"/>
</dbReference>
<dbReference type="InterPro" id="IPR014729">
    <property type="entry name" value="Rossmann-like_a/b/a_fold"/>
</dbReference>
<dbReference type="PROSITE" id="PS00178">
    <property type="entry name" value="AA_TRNA_LIGASE_I"/>
    <property type="match status" value="1"/>
</dbReference>
<evidence type="ECO:0000256" key="8">
    <source>
        <dbReference type="ARBA" id="ARBA00029936"/>
    </source>
</evidence>
<dbReference type="NCBIfam" id="TIGR00422">
    <property type="entry name" value="valS"/>
    <property type="match status" value="1"/>
</dbReference>
<evidence type="ECO:0000313" key="13">
    <source>
        <dbReference type="EMBL" id="CAD5228009.1"/>
    </source>
</evidence>
<dbReference type="SUPFAM" id="SSF52374">
    <property type="entry name" value="Nucleotidylyl transferase"/>
    <property type="match status" value="1"/>
</dbReference>
<evidence type="ECO:0000256" key="10">
    <source>
        <dbReference type="SAM" id="MobiDB-lite"/>
    </source>
</evidence>
<dbReference type="InterPro" id="IPR009008">
    <property type="entry name" value="Val/Leu/Ile-tRNA-synth_edit"/>
</dbReference>
<feature type="domain" description="Methionyl/Valyl/Leucyl/Isoleucyl-tRNA synthetase anticodon-binding" evidence="12">
    <location>
        <begin position="680"/>
        <end position="828"/>
    </location>
</feature>
<dbReference type="InterPro" id="IPR002300">
    <property type="entry name" value="aa-tRNA-synth_Ia"/>
</dbReference>
<proteinExistence type="inferred from homology"/>
<organism evidence="13 14">
    <name type="scientific">Bursaphelenchus xylophilus</name>
    <name type="common">Pinewood nematode worm</name>
    <name type="synonym">Aphelenchoides xylophilus</name>
    <dbReference type="NCBI Taxonomy" id="6326"/>
    <lineage>
        <taxon>Eukaryota</taxon>
        <taxon>Metazoa</taxon>
        <taxon>Ecdysozoa</taxon>
        <taxon>Nematoda</taxon>
        <taxon>Chromadorea</taxon>
        <taxon>Rhabditida</taxon>
        <taxon>Tylenchina</taxon>
        <taxon>Tylenchomorpha</taxon>
        <taxon>Aphelenchoidea</taxon>
        <taxon>Aphelenchoididae</taxon>
        <taxon>Bursaphelenchus</taxon>
    </lineage>
</organism>
<evidence type="ECO:0000256" key="9">
    <source>
        <dbReference type="RuleBase" id="RU363035"/>
    </source>
</evidence>
<keyword evidence="4 9" id="KW-0547">Nucleotide-binding</keyword>
<dbReference type="InterPro" id="IPR013155">
    <property type="entry name" value="M/V/L/I-tRNA-synth_anticd-bd"/>
</dbReference>
<comment type="similarity">
    <text evidence="1 9">Belongs to the class-I aminoacyl-tRNA synthetase family.</text>
</comment>
<dbReference type="GO" id="GO:0002161">
    <property type="term" value="F:aminoacyl-tRNA deacylase activity"/>
    <property type="evidence" value="ECO:0007669"/>
    <property type="project" value="InterPro"/>
</dbReference>
<name>A0A7I8XKN6_BURXY</name>
<keyword evidence="6 9" id="KW-0648">Protein biosynthesis</keyword>
<dbReference type="EMBL" id="CAJFDI010000004">
    <property type="protein sequence ID" value="CAD5228009.1"/>
    <property type="molecule type" value="Genomic_DNA"/>
</dbReference>
<evidence type="ECO:0000256" key="3">
    <source>
        <dbReference type="ARBA" id="ARBA00022598"/>
    </source>
</evidence>
<dbReference type="EMBL" id="CAJFCV020000004">
    <property type="protein sequence ID" value="CAG9118418.1"/>
    <property type="molecule type" value="Genomic_DNA"/>
</dbReference>
<comment type="caution">
    <text evidence="13">The sequence shown here is derived from an EMBL/GenBank/DDBJ whole genome shotgun (WGS) entry which is preliminary data.</text>
</comment>
<dbReference type="Proteomes" id="UP000659654">
    <property type="component" value="Unassembled WGS sequence"/>
</dbReference>
<dbReference type="Proteomes" id="UP000582659">
    <property type="component" value="Unassembled WGS sequence"/>
</dbReference>
<evidence type="ECO:0000259" key="12">
    <source>
        <dbReference type="Pfam" id="PF08264"/>
    </source>
</evidence>
<dbReference type="Gene3D" id="1.10.730.10">
    <property type="entry name" value="Isoleucyl-tRNA Synthetase, Domain 1"/>
    <property type="match status" value="1"/>
</dbReference>
<protein>
    <recommendedName>
        <fullName evidence="2">valine--tRNA ligase</fullName>
        <ecNumber evidence="2">6.1.1.9</ecNumber>
    </recommendedName>
    <alternativeName>
        <fullName evidence="8">Valyl-tRNA synthetase</fullName>
    </alternativeName>
</protein>
<dbReference type="GO" id="GO:0005829">
    <property type="term" value="C:cytosol"/>
    <property type="evidence" value="ECO:0007669"/>
    <property type="project" value="TreeGrafter"/>
</dbReference>
<dbReference type="Pfam" id="PF00133">
    <property type="entry name" value="tRNA-synt_1"/>
    <property type="match status" value="1"/>
</dbReference>
<dbReference type="GO" id="GO:0006438">
    <property type="term" value="P:valyl-tRNA aminoacylation"/>
    <property type="evidence" value="ECO:0007669"/>
    <property type="project" value="InterPro"/>
</dbReference>
<keyword evidence="3 9" id="KW-0436">Ligase</keyword>
<evidence type="ECO:0000256" key="4">
    <source>
        <dbReference type="ARBA" id="ARBA00022741"/>
    </source>
</evidence>